<dbReference type="AlphaFoldDB" id="A0A0K1E7R8"/>
<gene>
    <name evidence="3" type="ORF">CMC5_010520</name>
</gene>
<reference evidence="3 4" key="1">
    <citation type="submission" date="2015-07" db="EMBL/GenBank/DDBJ databases">
        <title>Genome analysis of myxobacterium Chondromyces crocatus Cm c5 reveals a high potential for natural compound synthesis and the genetic basis for the loss of fruiting body formation.</title>
        <authorList>
            <person name="Zaburannyi N."/>
            <person name="Bunk B."/>
            <person name="Maier J."/>
            <person name="Overmann J."/>
            <person name="Mueller R."/>
        </authorList>
    </citation>
    <scope>NUCLEOTIDE SEQUENCE [LARGE SCALE GENOMIC DNA]</scope>
    <source>
        <strain evidence="3 4">Cm c5</strain>
    </source>
</reference>
<dbReference type="NCBIfam" id="NF040594">
    <property type="entry name" value="CPBP_fam_mrtC"/>
    <property type="match status" value="1"/>
</dbReference>
<feature type="transmembrane region" description="Helical" evidence="1">
    <location>
        <begin position="49"/>
        <end position="71"/>
    </location>
</feature>
<accession>A0A0K1E7R8</accession>
<dbReference type="GO" id="GO:0080120">
    <property type="term" value="P:CAAX-box protein maturation"/>
    <property type="evidence" value="ECO:0007669"/>
    <property type="project" value="UniProtKB-ARBA"/>
</dbReference>
<feature type="domain" description="CAAX prenyl protease 2/Lysostaphin resistance protein A-like" evidence="2">
    <location>
        <begin position="91"/>
        <end position="185"/>
    </location>
</feature>
<evidence type="ECO:0000313" key="3">
    <source>
        <dbReference type="EMBL" id="AKT36931.1"/>
    </source>
</evidence>
<evidence type="ECO:0000256" key="1">
    <source>
        <dbReference type="SAM" id="Phobius"/>
    </source>
</evidence>
<dbReference type="Pfam" id="PF02517">
    <property type="entry name" value="Rce1-like"/>
    <property type="match status" value="1"/>
</dbReference>
<dbReference type="STRING" id="52.CMC5_010520"/>
<dbReference type="EMBL" id="CP012159">
    <property type="protein sequence ID" value="AKT36931.1"/>
    <property type="molecule type" value="Genomic_DNA"/>
</dbReference>
<keyword evidence="1" id="KW-0812">Transmembrane</keyword>
<keyword evidence="1" id="KW-1133">Transmembrane helix</keyword>
<dbReference type="KEGG" id="ccro:CMC5_010520"/>
<sequence length="197" mass="21481">MGVAFLAATWWLVLRHDETTIRTHGLSLGGLLEPAPLSARRLLTDGARATGWALLFCAIFFPAFWFGYRLWWSPARPFTFRPAPDPFDEITAQLLVVAIPEEAFFRGYLQTALDRAFPPRLRVLGAVVGPGLLLAAAIFAIGHVLTIRHPARLAVFFPALAFGWLRARTGGVGAPALFHAACNLFSVALARGYGLSP</sequence>
<dbReference type="GO" id="GO:0004175">
    <property type="term" value="F:endopeptidase activity"/>
    <property type="evidence" value="ECO:0007669"/>
    <property type="project" value="UniProtKB-ARBA"/>
</dbReference>
<keyword evidence="1" id="KW-0472">Membrane</keyword>
<evidence type="ECO:0000259" key="2">
    <source>
        <dbReference type="Pfam" id="PF02517"/>
    </source>
</evidence>
<feature type="transmembrane region" description="Helical" evidence="1">
    <location>
        <begin position="123"/>
        <end position="145"/>
    </location>
</feature>
<dbReference type="Proteomes" id="UP000067626">
    <property type="component" value="Chromosome"/>
</dbReference>
<protein>
    <recommendedName>
        <fullName evidence="2">CAAX prenyl protease 2/Lysostaphin resistance protein A-like domain-containing protein</fullName>
    </recommendedName>
</protein>
<dbReference type="NCBIfam" id="NF040914">
    <property type="entry name" value="Mrt_core"/>
    <property type="match status" value="1"/>
</dbReference>
<organism evidence="3 4">
    <name type="scientific">Chondromyces crocatus</name>
    <dbReference type="NCBI Taxonomy" id="52"/>
    <lineage>
        <taxon>Bacteria</taxon>
        <taxon>Pseudomonadati</taxon>
        <taxon>Myxococcota</taxon>
        <taxon>Polyangia</taxon>
        <taxon>Polyangiales</taxon>
        <taxon>Polyangiaceae</taxon>
        <taxon>Chondromyces</taxon>
    </lineage>
</organism>
<dbReference type="InterPro" id="IPR003675">
    <property type="entry name" value="Rce1/LyrA-like_dom"/>
</dbReference>
<proteinExistence type="predicted"/>
<evidence type="ECO:0000313" key="4">
    <source>
        <dbReference type="Proteomes" id="UP000067626"/>
    </source>
</evidence>
<keyword evidence="4" id="KW-1185">Reference proteome</keyword>
<name>A0A0K1E7R8_CHOCO</name>